<dbReference type="PROSITE" id="PS00062">
    <property type="entry name" value="ALDOKETO_REDUCTASE_2"/>
    <property type="match status" value="1"/>
</dbReference>
<reference evidence="5" key="1">
    <citation type="submission" date="2017-04" db="EMBL/GenBank/DDBJ databases">
        <title>Population genomics of picophytoplankton unveils novel chromosome hypervariability.</title>
        <authorList>
            <consortium name="DOE Joint Genome Institute"/>
            <person name="Blanc-Mathieu R."/>
            <person name="Krasovec M."/>
            <person name="Hebrard M."/>
            <person name="Yau S."/>
            <person name="Desgranges E."/>
            <person name="Martin J."/>
            <person name="Schackwitz W."/>
            <person name="Kuo A."/>
            <person name="Salin G."/>
            <person name="Donnadieu C."/>
            <person name="Desdevises Y."/>
            <person name="Sanchez-Ferandin S."/>
            <person name="Moreau H."/>
            <person name="Rivals E."/>
            <person name="Grigoriev I.V."/>
            <person name="Grimsley N."/>
            <person name="Eyre-Walker A."/>
            <person name="Piganeau G."/>
        </authorList>
    </citation>
    <scope>NUCLEOTIDE SEQUENCE [LARGE SCALE GENOMIC DNA]</scope>
    <source>
        <strain evidence="5">RCC 1115</strain>
    </source>
</reference>
<evidence type="ECO:0000256" key="3">
    <source>
        <dbReference type="ARBA" id="ARBA00023002"/>
    </source>
</evidence>
<dbReference type="AlphaFoldDB" id="A0A1Y5II89"/>
<name>A0A1Y5II89_OSTTA</name>
<protein>
    <submittedName>
        <fullName evidence="5">Aldo/keto reductase family protein</fullName>
    </submittedName>
</protein>
<evidence type="ECO:0000313" key="5">
    <source>
        <dbReference type="EMBL" id="OUS46675.1"/>
    </source>
</evidence>
<accession>A0A1Y5II89</accession>
<proteinExistence type="inferred from homology"/>
<sequence>MSFPPRTLTGAISYCIALGVSYAAFTAVVERYRAAQFTFYAPQTRVMSTTKWTRAIAPGINMPMLAFGTYRLRGETCRDAVRDALRCGFQHVDTASVYGNERDVGEALRACHREVSERIFVTTKIAPSEMRSEEEAAAAIAGVNERLGRTPDLVLVHWPGRDKESPDSERHRDARRWTWRALENALKMGQCRAIGVSNYELSHLRELLQFCDVKPAVNQIELHARFPQTELRAFCESVGVHVVGYSPLGVGALLDDDRVKAYAATIGLRPAPALVRWTLSMGASVVVKSSVAERTEENFTAISDLDDDFVHEAAEKLETAFASERVKFCWNPSSVR</sequence>
<dbReference type="InterPro" id="IPR020471">
    <property type="entry name" value="AKR"/>
</dbReference>
<dbReference type="PRINTS" id="PR00069">
    <property type="entry name" value="ALDKETRDTASE"/>
</dbReference>
<evidence type="ECO:0000256" key="2">
    <source>
        <dbReference type="ARBA" id="ARBA00022857"/>
    </source>
</evidence>
<dbReference type="PANTHER" id="PTHR43827">
    <property type="entry name" value="2,5-DIKETO-D-GLUCONIC ACID REDUCTASE"/>
    <property type="match status" value="1"/>
</dbReference>
<keyword evidence="3" id="KW-0560">Oxidoreductase</keyword>
<dbReference type="SUPFAM" id="SSF51430">
    <property type="entry name" value="NAD(P)-linked oxidoreductase"/>
    <property type="match status" value="1"/>
</dbReference>
<dbReference type="InterPro" id="IPR036812">
    <property type="entry name" value="NAD(P)_OxRdtase_dom_sf"/>
</dbReference>
<dbReference type="EMBL" id="KZ155782">
    <property type="protein sequence ID" value="OUS46675.1"/>
    <property type="molecule type" value="Genomic_DNA"/>
</dbReference>
<comment type="similarity">
    <text evidence="1">Belongs to the aldo/keto reductase family.</text>
</comment>
<feature type="domain" description="NADP-dependent oxidoreductase" evidence="4">
    <location>
        <begin position="66"/>
        <end position="316"/>
    </location>
</feature>
<dbReference type="PANTHER" id="PTHR43827:SF3">
    <property type="entry name" value="NADP-DEPENDENT OXIDOREDUCTASE DOMAIN-CONTAINING PROTEIN"/>
    <property type="match status" value="1"/>
</dbReference>
<dbReference type="InterPro" id="IPR023210">
    <property type="entry name" value="NADP_OxRdtase_dom"/>
</dbReference>
<dbReference type="Pfam" id="PF00248">
    <property type="entry name" value="Aldo_ket_red"/>
    <property type="match status" value="1"/>
</dbReference>
<keyword evidence="2" id="KW-0521">NADP</keyword>
<evidence type="ECO:0000259" key="4">
    <source>
        <dbReference type="Pfam" id="PF00248"/>
    </source>
</evidence>
<evidence type="ECO:0000256" key="1">
    <source>
        <dbReference type="ARBA" id="ARBA00007905"/>
    </source>
</evidence>
<organism evidence="5">
    <name type="scientific">Ostreococcus tauri</name>
    <name type="common">Marine green alga</name>
    <dbReference type="NCBI Taxonomy" id="70448"/>
    <lineage>
        <taxon>Eukaryota</taxon>
        <taxon>Viridiplantae</taxon>
        <taxon>Chlorophyta</taxon>
        <taxon>Mamiellophyceae</taxon>
        <taxon>Mamiellales</taxon>
        <taxon>Bathycoccaceae</taxon>
        <taxon>Ostreococcus</taxon>
    </lineage>
</organism>
<dbReference type="Gene3D" id="3.20.20.100">
    <property type="entry name" value="NADP-dependent oxidoreductase domain"/>
    <property type="match status" value="1"/>
</dbReference>
<gene>
    <name evidence="5" type="ORF">BE221DRAFT_73976</name>
</gene>
<dbReference type="Proteomes" id="UP000195557">
    <property type="component" value="Unassembled WGS sequence"/>
</dbReference>
<dbReference type="GO" id="GO:0016616">
    <property type="term" value="F:oxidoreductase activity, acting on the CH-OH group of donors, NAD or NADP as acceptor"/>
    <property type="evidence" value="ECO:0007669"/>
    <property type="project" value="UniProtKB-ARBA"/>
</dbReference>
<dbReference type="eggNOG" id="KOG1577">
    <property type="taxonomic scope" value="Eukaryota"/>
</dbReference>
<dbReference type="InterPro" id="IPR018170">
    <property type="entry name" value="Aldo/ket_reductase_CS"/>
</dbReference>